<keyword evidence="2" id="KW-0456">Lyase</keyword>
<dbReference type="InterPro" id="IPR050312">
    <property type="entry name" value="IolE/XylAMocC-like"/>
</dbReference>
<dbReference type="EC" id="4.2.1.118" evidence="2"/>
<proteinExistence type="predicted"/>
<accession>A0ABS2SZ01</accession>
<organism evidence="2 3">
    <name type="scientific">Shouchella xiaoxiensis</name>
    <dbReference type="NCBI Taxonomy" id="766895"/>
    <lineage>
        <taxon>Bacteria</taxon>
        <taxon>Bacillati</taxon>
        <taxon>Bacillota</taxon>
        <taxon>Bacilli</taxon>
        <taxon>Bacillales</taxon>
        <taxon>Bacillaceae</taxon>
        <taxon>Shouchella</taxon>
    </lineage>
</organism>
<protein>
    <submittedName>
        <fullName evidence="2">3-dehydroshikimate dehydratase</fullName>
        <ecNumber evidence="2">4.2.1.118</ecNumber>
    </submittedName>
</protein>
<dbReference type="Proteomes" id="UP001179280">
    <property type="component" value="Unassembled WGS sequence"/>
</dbReference>
<gene>
    <name evidence="2" type="ORF">JOC54_004012</name>
</gene>
<dbReference type="PANTHER" id="PTHR12110:SF21">
    <property type="entry name" value="XYLOSE ISOMERASE-LIKE TIM BARREL DOMAIN-CONTAINING PROTEIN"/>
    <property type="match status" value="1"/>
</dbReference>
<name>A0ABS2SZ01_9BACI</name>
<dbReference type="Pfam" id="PF01261">
    <property type="entry name" value="AP_endonuc_2"/>
    <property type="match status" value="1"/>
</dbReference>
<dbReference type="GO" id="GO:0046565">
    <property type="term" value="F:3-dehydroshikimate dehydratase activity"/>
    <property type="evidence" value="ECO:0007669"/>
    <property type="project" value="UniProtKB-EC"/>
</dbReference>
<dbReference type="PANTHER" id="PTHR12110">
    <property type="entry name" value="HYDROXYPYRUVATE ISOMERASE"/>
    <property type="match status" value="1"/>
</dbReference>
<dbReference type="Gene3D" id="3.20.20.150">
    <property type="entry name" value="Divalent-metal-dependent TIM barrel enzymes"/>
    <property type="match status" value="1"/>
</dbReference>
<dbReference type="InterPro" id="IPR013022">
    <property type="entry name" value="Xyl_isomerase-like_TIM-brl"/>
</dbReference>
<evidence type="ECO:0000313" key="2">
    <source>
        <dbReference type="EMBL" id="MBM7840719.1"/>
    </source>
</evidence>
<dbReference type="SUPFAM" id="SSF51658">
    <property type="entry name" value="Xylose isomerase-like"/>
    <property type="match status" value="1"/>
</dbReference>
<dbReference type="RefSeq" id="WP_204468486.1">
    <property type="nucleotide sequence ID" value="NZ_JAFBCV010000016.1"/>
</dbReference>
<dbReference type="InterPro" id="IPR036237">
    <property type="entry name" value="Xyl_isomerase-like_sf"/>
</dbReference>
<dbReference type="EMBL" id="JAFBCV010000016">
    <property type="protein sequence ID" value="MBM7840719.1"/>
    <property type="molecule type" value="Genomic_DNA"/>
</dbReference>
<evidence type="ECO:0000259" key="1">
    <source>
        <dbReference type="Pfam" id="PF01261"/>
    </source>
</evidence>
<feature type="domain" description="Xylose isomerase-like TIM barrel" evidence="1">
    <location>
        <begin position="23"/>
        <end position="265"/>
    </location>
</feature>
<keyword evidence="3" id="KW-1185">Reference proteome</keyword>
<sequence length="274" mass="31497">MNVSICTISFRHSLQSIEQLAHWSAEHGFDGIELCGAHARNLHSSPELNGQWLQSYGLSVPLISDYLPLHQEWESIFPPLKSLITLAERWQTNKLRIFAGDLGSQQISSDQRNHLVKQLRRACHYAAEHGRQILVEIHPRTLCDSIPSTLQLFGEVNHPALKINFDVLHTWESGANINRAFTELRPFIEHLHLKNVHNRSDLDVFLPERVFQASASRKGMTSLFHGVIDYDAFLSEHDLTGLNASLEWFGAHPFEVLQEDNRKLRAYRKEKLYH</sequence>
<reference evidence="2" key="1">
    <citation type="submission" date="2021-01" db="EMBL/GenBank/DDBJ databases">
        <title>Genomic Encyclopedia of Type Strains, Phase IV (KMG-IV): sequencing the most valuable type-strain genomes for metagenomic binning, comparative biology and taxonomic classification.</title>
        <authorList>
            <person name="Goeker M."/>
        </authorList>
    </citation>
    <scope>NUCLEOTIDE SEQUENCE</scope>
    <source>
        <strain evidence="2">DSM 21943</strain>
    </source>
</reference>
<comment type="caution">
    <text evidence="2">The sequence shown here is derived from an EMBL/GenBank/DDBJ whole genome shotgun (WGS) entry which is preliminary data.</text>
</comment>
<evidence type="ECO:0000313" key="3">
    <source>
        <dbReference type="Proteomes" id="UP001179280"/>
    </source>
</evidence>